<evidence type="ECO:0000313" key="3">
    <source>
        <dbReference type="Proteomes" id="UP001149163"/>
    </source>
</evidence>
<dbReference type="EMBL" id="JAPQKN010000003">
    <property type="protein sequence ID" value="KAJ5166574.1"/>
    <property type="molecule type" value="Genomic_DNA"/>
</dbReference>
<dbReference type="PANTHER" id="PTHR35587">
    <property type="entry name" value="EXPRESSED PROTEIN"/>
    <property type="match status" value="1"/>
</dbReference>
<keyword evidence="3" id="KW-1185">Reference proteome</keyword>
<dbReference type="OrthoDB" id="2873061at2759"/>
<feature type="compositionally biased region" description="Polar residues" evidence="1">
    <location>
        <begin position="61"/>
        <end position="95"/>
    </location>
</feature>
<feature type="region of interest" description="Disordered" evidence="1">
    <location>
        <begin position="1"/>
        <end position="177"/>
    </location>
</feature>
<proteinExistence type="predicted"/>
<evidence type="ECO:0000313" key="2">
    <source>
        <dbReference type="EMBL" id="KAJ5166574.1"/>
    </source>
</evidence>
<name>A0A9W9I287_9EURO</name>
<dbReference type="AlphaFoldDB" id="A0A9W9I287"/>
<feature type="compositionally biased region" description="Basic residues" evidence="1">
    <location>
        <begin position="98"/>
        <end position="108"/>
    </location>
</feature>
<organism evidence="2 3">
    <name type="scientific">Penicillium canariense</name>
    <dbReference type="NCBI Taxonomy" id="189055"/>
    <lineage>
        <taxon>Eukaryota</taxon>
        <taxon>Fungi</taxon>
        <taxon>Dikarya</taxon>
        <taxon>Ascomycota</taxon>
        <taxon>Pezizomycotina</taxon>
        <taxon>Eurotiomycetes</taxon>
        <taxon>Eurotiomycetidae</taxon>
        <taxon>Eurotiales</taxon>
        <taxon>Aspergillaceae</taxon>
        <taxon>Penicillium</taxon>
    </lineage>
</organism>
<reference evidence="2" key="2">
    <citation type="journal article" date="2023" name="IMA Fungus">
        <title>Comparative genomic study of the Penicillium genus elucidates a diverse pangenome and 15 lateral gene transfer events.</title>
        <authorList>
            <person name="Petersen C."/>
            <person name="Sorensen T."/>
            <person name="Nielsen M.R."/>
            <person name="Sondergaard T.E."/>
            <person name="Sorensen J.L."/>
            <person name="Fitzpatrick D.A."/>
            <person name="Frisvad J.C."/>
            <person name="Nielsen K.L."/>
        </authorList>
    </citation>
    <scope>NUCLEOTIDE SEQUENCE</scope>
    <source>
        <strain evidence="2">IBT 26290</strain>
    </source>
</reference>
<feature type="compositionally biased region" description="Basic residues" evidence="1">
    <location>
        <begin position="23"/>
        <end position="37"/>
    </location>
</feature>
<feature type="compositionally biased region" description="Polar residues" evidence="1">
    <location>
        <begin position="126"/>
        <end position="139"/>
    </location>
</feature>
<dbReference type="PANTHER" id="PTHR35587:SF6">
    <property type="entry name" value="BZIP DOMAIN-CONTAINING PROTEIN"/>
    <property type="match status" value="1"/>
</dbReference>
<dbReference type="GeneID" id="81426656"/>
<comment type="caution">
    <text evidence="2">The sequence shown here is derived from an EMBL/GenBank/DDBJ whole genome shotgun (WGS) entry which is preliminary data.</text>
</comment>
<sequence>MKPPTEPRKDQLTSSASDLAPSPKRRPPKLRPPKPAKKSTPEDRPNEAREQRENGVPERSSGPSDSFPNGVASESSLNNPSDNSTPGETQMSPQPMLQHHRQRVRRKSSQSMEPGQDQVLEREQQSSESPGTQLQTTRVRQILSPEATTQQAVTARNQEDALSGRTISNPANANTGEVVETTEAVSKKGGDQLRLRLDLNLDVEIELKAKIRGDLTLQLL</sequence>
<feature type="compositionally biased region" description="Polar residues" evidence="1">
    <location>
        <begin position="146"/>
        <end position="156"/>
    </location>
</feature>
<dbReference type="RefSeq" id="XP_056543035.1">
    <property type="nucleotide sequence ID" value="XM_056687480.1"/>
</dbReference>
<feature type="compositionally biased region" description="Polar residues" evidence="1">
    <location>
        <begin position="165"/>
        <end position="175"/>
    </location>
</feature>
<reference evidence="2" key="1">
    <citation type="submission" date="2022-11" db="EMBL/GenBank/DDBJ databases">
        <authorList>
            <person name="Petersen C."/>
        </authorList>
    </citation>
    <scope>NUCLEOTIDE SEQUENCE</scope>
    <source>
        <strain evidence="2">IBT 26290</strain>
    </source>
</reference>
<dbReference type="Proteomes" id="UP001149163">
    <property type="component" value="Unassembled WGS sequence"/>
</dbReference>
<protein>
    <submittedName>
        <fullName evidence="2">Uncharacterized protein</fullName>
    </submittedName>
</protein>
<accession>A0A9W9I287</accession>
<feature type="compositionally biased region" description="Basic and acidic residues" evidence="1">
    <location>
        <begin position="1"/>
        <end position="11"/>
    </location>
</feature>
<evidence type="ECO:0000256" key="1">
    <source>
        <dbReference type="SAM" id="MobiDB-lite"/>
    </source>
</evidence>
<feature type="compositionally biased region" description="Basic and acidic residues" evidence="1">
    <location>
        <begin position="39"/>
        <end position="56"/>
    </location>
</feature>
<gene>
    <name evidence="2" type="ORF">N7482_005355</name>
</gene>